<gene>
    <name evidence="8" type="ORF">LNL84_06685</name>
</gene>
<protein>
    <submittedName>
        <fullName evidence="8">GlsB/YeaQ/YmgE family stress response membrane protein</fullName>
    </submittedName>
</protein>
<evidence type="ECO:0000256" key="6">
    <source>
        <dbReference type="ARBA" id="ARBA00023136"/>
    </source>
</evidence>
<keyword evidence="3" id="KW-1003">Cell membrane</keyword>
<dbReference type="AlphaFoldDB" id="A0A9X1WA89"/>
<evidence type="ECO:0000256" key="1">
    <source>
        <dbReference type="ARBA" id="ARBA00004651"/>
    </source>
</evidence>
<keyword evidence="5 7" id="KW-1133">Transmembrane helix</keyword>
<evidence type="ECO:0000256" key="5">
    <source>
        <dbReference type="ARBA" id="ARBA00022989"/>
    </source>
</evidence>
<feature type="transmembrane region" description="Helical" evidence="7">
    <location>
        <begin position="28"/>
        <end position="49"/>
    </location>
</feature>
<dbReference type="RefSeq" id="WP_244356125.1">
    <property type="nucleotide sequence ID" value="NZ_JAJNNZ010000004.1"/>
</dbReference>
<sequence>MSLILFLIIGALAGWLAGQFMKGSSFGLLGNMAIGVVGSFIGGFAIGLLGFSSSGLIASIITATLGACILLYLAQYLKS</sequence>
<organism evidence="8 9">
    <name type="scientific">Vibrio gelatinilyticus</name>
    <dbReference type="NCBI Taxonomy" id="2893468"/>
    <lineage>
        <taxon>Bacteria</taxon>
        <taxon>Pseudomonadati</taxon>
        <taxon>Pseudomonadota</taxon>
        <taxon>Gammaproteobacteria</taxon>
        <taxon>Vibrionales</taxon>
        <taxon>Vibrionaceae</taxon>
        <taxon>Vibrio</taxon>
    </lineage>
</organism>
<evidence type="ECO:0000313" key="9">
    <source>
        <dbReference type="Proteomes" id="UP001139488"/>
    </source>
</evidence>
<dbReference type="Pfam" id="PF04226">
    <property type="entry name" value="Transgly_assoc"/>
    <property type="match status" value="1"/>
</dbReference>
<dbReference type="PANTHER" id="PTHR33884:SF3">
    <property type="entry name" value="UPF0410 PROTEIN YMGE"/>
    <property type="match status" value="1"/>
</dbReference>
<reference evidence="8" key="1">
    <citation type="submission" date="2021-11" db="EMBL/GenBank/DDBJ databases">
        <title>Vibrio ZSDE26 sp. nov. and Vibrio ZSDZ34 sp. nov., isolated from coastal seawater in Qingdao.</title>
        <authorList>
            <person name="Zhang P."/>
        </authorList>
    </citation>
    <scope>NUCLEOTIDE SEQUENCE</scope>
    <source>
        <strain evidence="8">ZSDZ34</strain>
    </source>
</reference>
<keyword evidence="4 7" id="KW-0812">Transmembrane</keyword>
<dbReference type="GO" id="GO:0005886">
    <property type="term" value="C:plasma membrane"/>
    <property type="evidence" value="ECO:0007669"/>
    <property type="project" value="UniProtKB-SubCell"/>
</dbReference>
<comment type="similarity">
    <text evidence="2">Belongs to the UPF0410 family.</text>
</comment>
<dbReference type="EMBL" id="JAJNNZ010000004">
    <property type="protein sequence ID" value="MCJ2376519.1"/>
    <property type="molecule type" value="Genomic_DNA"/>
</dbReference>
<proteinExistence type="inferred from homology"/>
<evidence type="ECO:0000256" key="2">
    <source>
        <dbReference type="ARBA" id="ARBA00011006"/>
    </source>
</evidence>
<comment type="caution">
    <text evidence="8">The sequence shown here is derived from an EMBL/GenBank/DDBJ whole genome shotgun (WGS) entry which is preliminary data.</text>
</comment>
<name>A0A9X1WA89_9VIBR</name>
<comment type="subcellular location">
    <subcellularLocation>
        <location evidence="1">Cell membrane</location>
        <topology evidence="1">Multi-pass membrane protein</topology>
    </subcellularLocation>
</comment>
<dbReference type="PANTHER" id="PTHR33884">
    <property type="entry name" value="UPF0410 PROTEIN YMGE"/>
    <property type="match status" value="1"/>
</dbReference>
<evidence type="ECO:0000256" key="7">
    <source>
        <dbReference type="SAM" id="Phobius"/>
    </source>
</evidence>
<evidence type="ECO:0000256" key="4">
    <source>
        <dbReference type="ARBA" id="ARBA00022692"/>
    </source>
</evidence>
<dbReference type="Proteomes" id="UP001139488">
    <property type="component" value="Unassembled WGS sequence"/>
</dbReference>
<evidence type="ECO:0000313" key="8">
    <source>
        <dbReference type="EMBL" id="MCJ2376519.1"/>
    </source>
</evidence>
<dbReference type="InterPro" id="IPR007341">
    <property type="entry name" value="Transgly_assoc"/>
</dbReference>
<evidence type="ECO:0000256" key="3">
    <source>
        <dbReference type="ARBA" id="ARBA00022475"/>
    </source>
</evidence>
<accession>A0A9X1WA89</accession>
<feature type="transmembrane region" description="Helical" evidence="7">
    <location>
        <begin position="56"/>
        <end position="77"/>
    </location>
</feature>
<keyword evidence="6 7" id="KW-0472">Membrane</keyword>
<keyword evidence="9" id="KW-1185">Reference proteome</keyword>